<sequence length="113" mass="12438">MRLKVTGVELFSAGRVTAQPEDTVWDAWDPLTRHYRRLLIHRGALAGVLLMGDCRNAATFTDLLATAAPAHVDWLFDRFTTTQPQVAGQNAMTKPTLVVVGTVWSATIFLKTA</sequence>
<organism evidence="3 4">
    <name type="scientific">Enterobacter cloacae</name>
    <dbReference type="NCBI Taxonomy" id="550"/>
    <lineage>
        <taxon>Bacteria</taxon>
        <taxon>Pseudomonadati</taxon>
        <taxon>Pseudomonadota</taxon>
        <taxon>Gammaproteobacteria</taxon>
        <taxon>Enterobacterales</taxon>
        <taxon>Enterobacteriaceae</taxon>
        <taxon>Enterobacter</taxon>
        <taxon>Enterobacter cloacae complex</taxon>
    </lineage>
</organism>
<reference evidence="3 4" key="1">
    <citation type="submission" date="2018-06" db="EMBL/GenBank/DDBJ databases">
        <authorList>
            <consortium name="Pathogen Informatics"/>
            <person name="Doyle S."/>
        </authorList>
    </citation>
    <scope>NUCLEOTIDE SEQUENCE [LARGE SCALE GENOMIC DNA]</scope>
    <source>
        <strain evidence="3 4">NCTC10005</strain>
    </source>
</reference>
<dbReference type="InterPro" id="IPR016156">
    <property type="entry name" value="FAD/NAD-linked_Rdtase_dimer_sf"/>
</dbReference>
<proteinExistence type="predicted"/>
<dbReference type="AlphaFoldDB" id="A0A377M098"/>
<evidence type="ECO:0000256" key="1">
    <source>
        <dbReference type="ARBA" id="ARBA00001974"/>
    </source>
</evidence>
<evidence type="ECO:0000313" key="4">
    <source>
        <dbReference type="Proteomes" id="UP000255106"/>
    </source>
</evidence>
<feature type="domain" description="NADH-rubredoxin oxidoreductase C-terminal" evidence="2">
    <location>
        <begin position="2"/>
        <end position="64"/>
    </location>
</feature>
<dbReference type="Pfam" id="PF18267">
    <property type="entry name" value="Rubredoxin_C"/>
    <property type="match status" value="1"/>
</dbReference>
<dbReference type="EMBL" id="UGJB01000004">
    <property type="protein sequence ID" value="STQ11323.1"/>
    <property type="molecule type" value="Genomic_DNA"/>
</dbReference>
<accession>A0A377M098</accession>
<dbReference type="Proteomes" id="UP000255106">
    <property type="component" value="Unassembled WGS sequence"/>
</dbReference>
<dbReference type="Gene3D" id="3.30.390.30">
    <property type="match status" value="1"/>
</dbReference>
<comment type="cofactor">
    <cofactor evidence="1">
        <name>FAD</name>
        <dbReference type="ChEBI" id="CHEBI:57692"/>
    </cofactor>
</comment>
<gene>
    <name evidence="3" type="ORF">NCTC10005_04094</name>
</gene>
<evidence type="ECO:0000313" key="3">
    <source>
        <dbReference type="EMBL" id="STQ11323.1"/>
    </source>
</evidence>
<name>A0A377M098_ENTCL</name>
<dbReference type="InterPro" id="IPR041575">
    <property type="entry name" value="Rubredoxin_C"/>
</dbReference>
<protein>
    <submittedName>
        <fullName evidence="3">Nitrite reductase (NAD(P)H) large subunit</fullName>
    </submittedName>
</protein>
<evidence type="ECO:0000259" key="2">
    <source>
        <dbReference type="Pfam" id="PF18267"/>
    </source>
</evidence>